<feature type="chain" id="PRO_5005534847" description="Chitin-binding type-2 domain-containing protein" evidence="1">
    <location>
        <begin position="20"/>
        <end position="207"/>
    </location>
</feature>
<dbReference type="Proteomes" id="UP000037069">
    <property type="component" value="Unassembled WGS sequence"/>
</dbReference>
<dbReference type="PROSITE" id="PS50940">
    <property type="entry name" value="CHIT_BIND_II"/>
    <property type="match status" value="2"/>
</dbReference>
<reference evidence="3 4" key="1">
    <citation type="journal article" date="2015" name="Nat. Commun.">
        <title>Lucilia cuprina genome unlocks parasitic fly biology to underpin future interventions.</title>
        <authorList>
            <person name="Anstead C.A."/>
            <person name="Korhonen P.K."/>
            <person name="Young N.D."/>
            <person name="Hall R.S."/>
            <person name="Jex A.R."/>
            <person name="Murali S.C."/>
            <person name="Hughes D.S."/>
            <person name="Lee S.F."/>
            <person name="Perry T."/>
            <person name="Stroehlein A.J."/>
            <person name="Ansell B.R."/>
            <person name="Breugelmans B."/>
            <person name="Hofmann A."/>
            <person name="Qu J."/>
            <person name="Dugan S."/>
            <person name="Lee S.L."/>
            <person name="Chao H."/>
            <person name="Dinh H."/>
            <person name="Han Y."/>
            <person name="Doddapaneni H.V."/>
            <person name="Worley K.C."/>
            <person name="Muzny D.M."/>
            <person name="Ioannidis P."/>
            <person name="Waterhouse R.M."/>
            <person name="Zdobnov E.M."/>
            <person name="James P.J."/>
            <person name="Bagnall N.H."/>
            <person name="Kotze A.C."/>
            <person name="Gibbs R.A."/>
            <person name="Richards S."/>
            <person name="Batterham P."/>
            <person name="Gasser R.B."/>
        </authorList>
    </citation>
    <scope>NUCLEOTIDE SEQUENCE [LARGE SCALE GENOMIC DNA]</scope>
    <source>
        <strain evidence="3 4">LS</strain>
        <tissue evidence="3">Full body</tissue>
    </source>
</reference>
<dbReference type="AlphaFoldDB" id="A0A0L0BNF6"/>
<dbReference type="GO" id="GO:0005576">
    <property type="term" value="C:extracellular region"/>
    <property type="evidence" value="ECO:0007669"/>
    <property type="project" value="InterPro"/>
</dbReference>
<evidence type="ECO:0000259" key="2">
    <source>
        <dbReference type="PROSITE" id="PS50940"/>
    </source>
</evidence>
<dbReference type="EMBL" id="JRES01001623">
    <property type="protein sequence ID" value="KNC21463.1"/>
    <property type="molecule type" value="Genomic_DNA"/>
</dbReference>
<gene>
    <name evidence="3" type="ORF">FF38_12627</name>
</gene>
<feature type="domain" description="Chitin-binding type-2" evidence="2">
    <location>
        <begin position="33"/>
        <end position="96"/>
    </location>
</feature>
<sequence>MKIVTVIASLLVVAHHALALECPNIPKYDQKINNLCVAEKDLKVVWPDYTNVSNYYICQGLGNPVLQNCFPNTIFSFYQQKCTKCDEYVPAPLCKDLKNVKCENFTPSVPEVTTTTTISPCMLPVYTHTFVPTCEGNDIYRLWPNYKNVEKYYWCQAPYMPVIKDCPKGTYFNYYAQSCTDCLAFVEAPDCNKLMKQEGKPNKCVKI</sequence>
<evidence type="ECO:0000313" key="4">
    <source>
        <dbReference type="Proteomes" id="UP000037069"/>
    </source>
</evidence>
<protein>
    <recommendedName>
        <fullName evidence="2">Chitin-binding type-2 domain-containing protein</fullName>
    </recommendedName>
</protein>
<dbReference type="OMA" id="TTISPCM"/>
<evidence type="ECO:0000313" key="3">
    <source>
        <dbReference type="EMBL" id="KNC21463.1"/>
    </source>
</evidence>
<dbReference type="SUPFAM" id="SSF57625">
    <property type="entry name" value="Invertebrate chitin-binding proteins"/>
    <property type="match status" value="2"/>
</dbReference>
<name>A0A0L0BNF6_LUCCU</name>
<proteinExistence type="predicted"/>
<dbReference type="InterPro" id="IPR036508">
    <property type="entry name" value="Chitin-bd_dom_sf"/>
</dbReference>
<evidence type="ECO:0000256" key="1">
    <source>
        <dbReference type="SAM" id="SignalP"/>
    </source>
</evidence>
<dbReference type="OrthoDB" id="8031570at2759"/>
<keyword evidence="1" id="KW-0732">Signal</keyword>
<dbReference type="SMART" id="SM00494">
    <property type="entry name" value="ChtBD2"/>
    <property type="match status" value="2"/>
</dbReference>
<comment type="caution">
    <text evidence="3">The sequence shown here is derived from an EMBL/GenBank/DDBJ whole genome shotgun (WGS) entry which is preliminary data.</text>
</comment>
<dbReference type="GO" id="GO:0008061">
    <property type="term" value="F:chitin binding"/>
    <property type="evidence" value="ECO:0007669"/>
    <property type="project" value="InterPro"/>
</dbReference>
<dbReference type="InterPro" id="IPR002557">
    <property type="entry name" value="Chitin-bd_dom"/>
</dbReference>
<accession>A0A0L0BNF6</accession>
<feature type="signal peptide" evidence="1">
    <location>
        <begin position="1"/>
        <end position="19"/>
    </location>
</feature>
<feature type="domain" description="Chitin-binding type-2" evidence="2">
    <location>
        <begin position="131"/>
        <end position="193"/>
    </location>
</feature>
<organism evidence="3 4">
    <name type="scientific">Lucilia cuprina</name>
    <name type="common">Green bottle fly</name>
    <name type="synonym">Australian sheep blowfly</name>
    <dbReference type="NCBI Taxonomy" id="7375"/>
    <lineage>
        <taxon>Eukaryota</taxon>
        <taxon>Metazoa</taxon>
        <taxon>Ecdysozoa</taxon>
        <taxon>Arthropoda</taxon>
        <taxon>Hexapoda</taxon>
        <taxon>Insecta</taxon>
        <taxon>Pterygota</taxon>
        <taxon>Neoptera</taxon>
        <taxon>Endopterygota</taxon>
        <taxon>Diptera</taxon>
        <taxon>Brachycera</taxon>
        <taxon>Muscomorpha</taxon>
        <taxon>Oestroidea</taxon>
        <taxon>Calliphoridae</taxon>
        <taxon>Luciliinae</taxon>
        <taxon>Lucilia</taxon>
    </lineage>
</organism>
<keyword evidence="4" id="KW-1185">Reference proteome</keyword>